<accession>A0A640WFZ1</accession>
<dbReference type="Pfam" id="PF13591">
    <property type="entry name" value="MerR_2"/>
    <property type="match status" value="1"/>
</dbReference>
<dbReference type="SUPFAM" id="SSF46955">
    <property type="entry name" value="Putative DNA-binding domain"/>
    <property type="match status" value="1"/>
</dbReference>
<dbReference type="AlphaFoldDB" id="A0A640WFZ1"/>
<dbReference type="Gene3D" id="1.10.1660.10">
    <property type="match status" value="1"/>
</dbReference>
<dbReference type="InterPro" id="IPR009061">
    <property type="entry name" value="DNA-bd_dom_put_sf"/>
</dbReference>
<dbReference type="EMBL" id="VTPX01000003">
    <property type="protein sequence ID" value="KAA0019163.1"/>
    <property type="molecule type" value="Genomic_DNA"/>
</dbReference>
<evidence type="ECO:0000313" key="2">
    <source>
        <dbReference type="Proteomes" id="UP000466024"/>
    </source>
</evidence>
<comment type="caution">
    <text evidence="1">The sequence shown here is derived from an EMBL/GenBank/DDBJ whole genome shotgun (WGS) entry which is preliminary data.</text>
</comment>
<dbReference type="RefSeq" id="WP_149434752.1">
    <property type="nucleotide sequence ID" value="NZ_VTPX01000003.1"/>
</dbReference>
<reference evidence="1 2" key="1">
    <citation type="submission" date="2019-08" db="EMBL/GenBank/DDBJ databases">
        <title>Bioinformatics analysis of the strain L3 and L5.</title>
        <authorList>
            <person name="Li X."/>
        </authorList>
    </citation>
    <scope>NUCLEOTIDE SEQUENCE [LARGE SCALE GENOMIC DNA]</scope>
    <source>
        <strain evidence="1 2">L3</strain>
    </source>
</reference>
<sequence length="100" mass="11373">MSVHDLTHLSGDNLDETPVMTLAELCRCCTVHAEWVIELVDEGIIIPEGRQREQWRFYGVALQRVRVVQRLQRDLGVNLAGAALALELMDELAHLRRRVG</sequence>
<name>A0A640WFZ1_9GAMM</name>
<proteinExistence type="predicted"/>
<evidence type="ECO:0000313" key="1">
    <source>
        <dbReference type="EMBL" id="KAA0019163.1"/>
    </source>
</evidence>
<keyword evidence="2" id="KW-1185">Reference proteome</keyword>
<gene>
    <name evidence="1" type="ORF">F0A16_07405</name>
</gene>
<dbReference type="Proteomes" id="UP000466024">
    <property type="component" value="Unassembled WGS sequence"/>
</dbReference>
<protein>
    <submittedName>
        <fullName evidence="1">MerR family transcriptional regulator</fullName>
    </submittedName>
</protein>
<organism evidence="1 2">
    <name type="scientific">Salinicola corii</name>
    <dbReference type="NCBI Taxonomy" id="2606937"/>
    <lineage>
        <taxon>Bacteria</taxon>
        <taxon>Pseudomonadati</taxon>
        <taxon>Pseudomonadota</taxon>
        <taxon>Gammaproteobacteria</taxon>
        <taxon>Oceanospirillales</taxon>
        <taxon>Halomonadaceae</taxon>
        <taxon>Salinicola</taxon>
    </lineage>
</organism>